<accession>A0A7D9KNR0</accession>
<name>A0A7D9KNR0_PARCT</name>
<keyword evidence="2" id="KW-1133">Transmembrane helix</keyword>
<gene>
    <name evidence="3" type="ORF">PACLA_8A089916</name>
</gene>
<comment type="caution">
    <text evidence="3">The sequence shown here is derived from an EMBL/GenBank/DDBJ whole genome shotgun (WGS) entry which is preliminary data.</text>
</comment>
<feature type="transmembrane region" description="Helical" evidence="2">
    <location>
        <begin position="52"/>
        <end position="77"/>
    </location>
</feature>
<dbReference type="EMBL" id="CACRXK020042383">
    <property type="protein sequence ID" value="CAB4045837.1"/>
    <property type="molecule type" value="Genomic_DNA"/>
</dbReference>
<feature type="region of interest" description="Disordered" evidence="1">
    <location>
        <begin position="99"/>
        <end position="121"/>
    </location>
</feature>
<dbReference type="Proteomes" id="UP001152795">
    <property type="component" value="Unassembled WGS sequence"/>
</dbReference>
<feature type="compositionally biased region" description="Polar residues" evidence="1">
    <location>
        <begin position="99"/>
        <end position="110"/>
    </location>
</feature>
<organism evidence="3 4">
    <name type="scientific">Paramuricea clavata</name>
    <name type="common">Red gorgonian</name>
    <name type="synonym">Violescent sea-whip</name>
    <dbReference type="NCBI Taxonomy" id="317549"/>
    <lineage>
        <taxon>Eukaryota</taxon>
        <taxon>Metazoa</taxon>
        <taxon>Cnidaria</taxon>
        <taxon>Anthozoa</taxon>
        <taxon>Octocorallia</taxon>
        <taxon>Malacalcyonacea</taxon>
        <taxon>Plexauridae</taxon>
        <taxon>Paramuricea</taxon>
    </lineage>
</organism>
<proteinExistence type="predicted"/>
<protein>
    <submittedName>
        <fullName evidence="3">Uncharacterized protein</fullName>
    </submittedName>
</protein>
<evidence type="ECO:0000313" key="4">
    <source>
        <dbReference type="Proteomes" id="UP001152795"/>
    </source>
</evidence>
<evidence type="ECO:0000256" key="1">
    <source>
        <dbReference type="SAM" id="MobiDB-lite"/>
    </source>
</evidence>
<evidence type="ECO:0000313" key="3">
    <source>
        <dbReference type="EMBL" id="CAB4045837.1"/>
    </source>
</evidence>
<keyword evidence="4" id="KW-1185">Reference proteome</keyword>
<feature type="non-terminal residue" evidence="3">
    <location>
        <position position="1"/>
    </location>
</feature>
<keyword evidence="2" id="KW-0812">Transmembrane</keyword>
<dbReference type="AlphaFoldDB" id="A0A7D9KNR0"/>
<keyword evidence="2" id="KW-0472">Membrane</keyword>
<evidence type="ECO:0000256" key="2">
    <source>
        <dbReference type="SAM" id="Phobius"/>
    </source>
</evidence>
<reference evidence="3" key="1">
    <citation type="submission" date="2020-04" db="EMBL/GenBank/DDBJ databases">
        <authorList>
            <person name="Alioto T."/>
            <person name="Alioto T."/>
            <person name="Gomez Garrido J."/>
        </authorList>
    </citation>
    <scope>NUCLEOTIDE SEQUENCE</scope>
    <source>
        <strain evidence="3">A484AB</strain>
    </source>
</reference>
<sequence>MLDEVCYIGDCANADLCVPIPVLEDSRRTSQIAFISNPRKALDNDLIKDYSMIYILVGSFAMVISVAGLMWSVCLCITRKRLNNKDKDRLSMVDKDGQSLQDMQMYSPSHWSKESGLHSLG</sequence>
<feature type="compositionally biased region" description="Basic and acidic residues" evidence="1">
    <location>
        <begin position="111"/>
        <end position="121"/>
    </location>
</feature>